<dbReference type="Proteomes" id="UP001499895">
    <property type="component" value="Unassembled WGS sequence"/>
</dbReference>
<keyword evidence="5" id="KW-1185">Reference proteome</keyword>
<evidence type="ECO:0000256" key="2">
    <source>
        <dbReference type="SAM" id="SignalP"/>
    </source>
</evidence>
<accession>A0ABP3JTK2</accession>
<dbReference type="EMBL" id="BAAAHB010000023">
    <property type="protein sequence ID" value="GAA0462445.1"/>
    <property type="molecule type" value="Genomic_DNA"/>
</dbReference>
<dbReference type="CDD" id="cd10917">
    <property type="entry name" value="CE4_NodB_like_6s_7s"/>
    <property type="match status" value="1"/>
</dbReference>
<evidence type="ECO:0000256" key="1">
    <source>
        <dbReference type="SAM" id="MobiDB-lite"/>
    </source>
</evidence>
<dbReference type="RefSeq" id="WP_344089747.1">
    <property type="nucleotide sequence ID" value="NZ_BAAAHB010000023.1"/>
</dbReference>
<dbReference type="SUPFAM" id="SSF88713">
    <property type="entry name" value="Glycoside hydrolase/deacetylase"/>
    <property type="match status" value="1"/>
</dbReference>
<dbReference type="InterPro" id="IPR002509">
    <property type="entry name" value="NODB_dom"/>
</dbReference>
<evidence type="ECO:0000313" key="4">
    <source>
        <dbReference type="EMBL" id="GAA0462445.1"/>
    </source>
</evidence>
<reference evidence="5" key="1">
    <citation type="journal article" date="2019" name="Int. J. Syst. Evol. Microbiol.">
        <title>The Global Catalogue of Microorganisms (GCM) 10K type strain sequencing project: providing services to taxonomists for standard genome sequencing and annotation.</title>
        <authorList>
            <consortium name="The Broad Institute Genomics Platform"/>
            <consortium name="The Broad Institute Genome Sequencing Center for Infectious Disease"/>
            <person name="Wu L."/>
            <person name="Ma J."/>
        </authorList>
    </citation>
    <scope>NUCLEOTIDE SEQUENCE [LARGE SCALE GENOMIC DNA]</scope>
    <source>
        <strain evidence="5">JCM 10649</strain>
    </source>
</reference>
<feature type="region of interest" description="Disordered" evidence="1">
    <location>
        <begin position="35"/>
        <end position="70"/>
    </location>
</feature>
<gene>
    <name evidence="4" type="ORF">GCM10009544_26140</name>
</gene>
<dbReference type="PROSITE" id="PS51677">
    <property type="entry name" value="NODB"/>
    <property type="match status" value="1"/>
</dbReference>
<evidence type="ECO:0000313" key="5">
    <source>
        <dbReference type="Proteomes" id="UP001499895"/>
    </source>
</evidence>
<dbReference type="InterPro" id="IPR011330">
    <property type="entry name" value="Glyco_hydro/deAcase_b/a-brl"/>
</dbReference>
<dbReference type="PANTHER" id="PTHR10587">
    <property type="entry name" value="GLYCOSYL TRANSFERASE-RELATED"/>
    <property type="match status" value="1"/>
</dbReference>
<feature type="signal peptide" evidence="2">
    <location>
        <begin position="1"/>
        <end position="22"/>
    </location>
</feature>
<dbReference type="InterPro" id="IPR050248">
    <property type="entry name" value="Polysacc_deacetylase_ArnD"/>
</dbReference>
<name>A0ABP3JTK2_9ACTN</name>
<sequence>MARLTARRRHLVMATVSVLALAATIPGCVAMATEDTGAPGRIQGTGKSDGKPGGTPGTASPGAGRTTAPARVSAEISHGSESKGKVVNITIDDGPEPVWTEKVLGLLKRYDVKATFCIVGTRAKEYPALVKKVVAAGHRLCNHSVDHNTAMDQRSEEYQKEQVLDALKMIRDAAGKDVEVRYYRAPGGAFTPYSREVAASHGMRPLGWSVDTHDWQNPGSARIVETVKRDLREGPTVLFHDGGGNRSQTVTALEELLPWLKDQGYAFAFPEI</sequence>
<protein>
    <submittedName>
        <fullName evidence="4">Polysaccharide deacetylase family protein</fullName>
    </submittedName>
</protein>
<dbReference type="Gene3D" id="3.20.20.370">
    <property type="entry name" value="Glycoside hydrolase/deacetylase"/>
    <property type="match status" value="1"/>
</dbReference>
<feature type="compositionally biased region" description="Low complexity" evidence="1">
    <location>
        <begin position="57"/>
        <end position="70"/>
    </location>
</feature>
<dbReference type="PANTHER" id="PTHR10587:SF137">
    <property type="entry name" value="4-DEOXY-4-FORMAMIDO-L-ARABINOSE-PHOSPHOUNDECAPRENOL DEFORMYLASE ARND-RELATED"/>
    <property type="match status" value="1"/>
</dbReference>
<proteinExistence type="predicted"/>
<organism evidence="4 5">
    <name type="scientific">Streptomyces stramineus</name>
    <dbReference type="NCBI Taxonomy" id="173861"/>
    <lineage>
        <taxon>Bacteria</taxon>
        <taxon>Bacillati</taxon>
        <taxon>Actinomycetota</taxon>
        <taxon>Actinomycetes</taxon>
        <taxon>Kitasatosporales</taxon>
        <taxon>Streptomycetaceae</taxon>
        <taxon>Streptomyces</taxon>
    </lineage>
</organism>
<dbReference type="Pfam" id="PF01522">
    <property type="entry name" value="Polysacc_deac_1"/>
    <property type="match status" value="1"/>
</dbReference>
<keyword evidence="2" id="KW-0732">Signal</keyword>
<feature type="chain" id="PRO_5045081799" evidence="2">
    <location>
        <begin position="23"/>
        <end position="272"/>
    </location>
</feature>
<evidence type="ECO:0000259" key="3">
    <source>
        <dbReference type="PROSITE" id="PS51677"/>
    </source>
</evidence>
<feature type="domain" description="NodB homology" evidence="3">
    <location>
        <begin position="85"/>
        <end position="268"/>
    </location>
</feature>
<comment type="caution">
    <text evidence="4">The sequence shown here is derived from an EMBL/GenBank/DDBJ whole genome shotgun (WGS) entry which is preliminary data.</text>
</comment>